<proteinExistence type="predicted"/>
<evidence type="ECO:0000313" key="3">
    <source>
        <dbReference type="Proteomes" id="UP000281726"/>
    </source>
</evidence>
<dbReference type="Pfam" id="PF19545">
    <property type="entry name" value="DUF6069"/>
    <property type="match status" value="1"/>
</dbReference>
<dbReference type="EMBL" id="RBAK01000011">
    <property type="protein sequence ID" value="RKN41443.1"/>
    <property type="molecule type" value="Genomic_DNA"/>
</dbReference>
<reference evidence="2 3" key="1">
    <citation type="journal article" date="2004" name="Syst. Appl. Microbiol.">
        <title>Cryptoendolithic actinomycetes from antarctic sandstone rock samples: Micromonospora endolithica sp. nov. and two isolates related to Micromonospora coerulea Jensen 1932.</title>
        <authorList>
            <person name="Hirsch P."/>
            <person name="Mevs U."/>
            <person name="Kroppenstedt R.M."/>
            <person name="Schumann P."/>
            <person name="Stackebrandt E."/>
        </authorList>
    </citation>
    <scope>NUCLEOTIDE SEQUENCE [LARGE SCALE GENOMIC DNA]</scope>
    <source>
        <strain evidence="2 3">JCM 12677</strain>
    </source>
</reference>
<accession>A0A3A9YZI2</accession>
<feature type="transmembrane region" description="Helical" evidence="1">
    <location>
        <begin position="113"/>
        <end position="132"/>
    </location>
</feature>
<name>A0A3A9YZI2_9ACTN</name>
<gene>
    <name evidence="2" type="ORF">D7223_24175</name>
</gene>
<sequence>MSVTATAQPTTSSARRRALGVLAAVASCVLIWVIGSLAGVDWTVTSPGRPAMELGLAPVVVVSLGASLVGWAALAVLERFAGRRATLIWTVLAAVVALVSLFPLLGVEASTGAKFSLAAMHLAVAAVLIPILPTRR</sequence>
<keyword evidence="1" id="KW-0472">Membrane</keyword>
<feature type="transmembrane region" description="Helical" evidence="1">
    <location>
        <begin position="18"/>
        <end position="35"/>
    </location>
</feature>
<keyword evidence="1" id="KW-0812">Transmembrane</keyword>
<organism evidence="2 3">
    <name type="scientific">Micromonospora endolithica</name>
    <dbReference type="NCBI Taxonomy" id="230091"/>
    <lineage>
        <taxon>Bacteria</taxon>
        <taxon>Bacillati</taxon>
        <taxon>Actinomycetota</taxon>
        <taxon>Actinomycetes</taxon>
        <taxon>Micromonosporales</taxon>
        <taxon>Micromonosporaceae</taxon>
        <taxon>Micromonospora</taxon>
    </lineage>
</organism>
<comment type="caution">
    <text evidence="2">The sequence shown here is derived from an EMBL/GenBank/DDBJ whole genome shotgun (WGS) entry which is preliminary data.</text>
</comment>
<dbReference type="Proteomes" id="UP000281726">
    <property type="component" value="Unassembled WGS sequence"/>
</dbReference>
<protein>
    <submittedName>
        <fullName evidence="2">Uncharacterized protein</fullName>
    </submittedName>
</protein>
<keyword evidence="1" id="KW-1133">Transmembrane helix</keyword>
<dbReference type="InterPro" id="IPR045713">
    <property type="entry name" value="DUF6069"/>
</dbReference>
<feature type="transmembrane region" description="Helical" evidence="1">
    <location>
        <begin position="55"/>
        <end position="74"/>
    </location>
</feature>
<feature type="transmembrane region" description="Helical" evidence="1">
    <location>
        <begin position="86"/>
        <end position="107"/>
    </location>
</feature>
<evidence type="ECO:0000313" key="2">
    <source>
        <dbReference type="EMBL" id="RKN41443.1"/>
    </source>
</evidence>
<dbReference type="AlphaFoldDB" id="A0A3A9YZI2"/>
<evidence type="ECO:0000256" key="1">
    <source>
        <dbReference type="SAM" id="Phobius"/>
    </source>
</evidence>
<keyword evidence="3" id="KW-1185">Reference proteome</keyword>